<sequence length="801" mass="92220">MEGVDRYEISKRLGINAKKKAGNRTISNSINAVMRTCVDCPYKLGESIKFPQQNLSTLRISDVTLKRLVRILEYIYQEKVVITQKYSRKGGGAPISVLSQRSLNSLVDSAKRRRLAKPSKAIKKRRLHIETEETEDNDDVQCQTPVKLRQSNRKDRRVYDTVDTLSLQHKAYLRSRFTQRERDMLLLIRACSFFLNPVTRFWPNPKVMRTLMHEYVPESRTKTTYSLMASGVREVRSKERYAHHQYIVKTMASYKELIDLRNRLASMNFSLSNKIDDQMQPKDLFFMNAFRTSYQLLFREAEDFPPSVLLSSAGLKNGNNKLKNGKEDIEPVDNNGEMEKTQMTEADVNTANFVVEQLEIQTLADVLEKMRTDGLIVKRRCFDMRQSLGVRGKTTAETVLLLGEETQNSGEEMEHFTASATKQLRYLENTELRLELLKVRPEPKHIYIDTLIKSLPDPERLVSVQIVPQSKMEQLSSCGDCCKKLFDLVDQAGDIGVSEEELKERLDVYGFDAETVKRDLRVLVQSTDIIICGIDKRRYVSARNGNLWLVRTRDGQGFVPRPWVFPSGRVNWKILKWMLEGVFSVVFNRSGLTVQELVSHFSAVMQPALTVEVVQILSELGFEREVQSLINTIGFLDGDVYYPEPDCFQNVRDLIRCLHRDDREFTVRRLCMEHNIVKNDLVPILKSETSEELFDAALRICVILCQPTLLAFGGKLPEEDDFNGWQIFYELEASLVPEVDYYDREKVIRSFFSSGLDAVFLKLSNNSTEREFCCYIVSILALIFGTLVSRDEREANCEGLE</sequence>
<dbReference type="GO" id="GO:0005509">
    <property type="term" value="F:calcium ion binding"/>
    <property type="evidence" value="ECO:0007669"/>
    <property type="project" value="InterPro"/>
</dbReference>
<organism evidence="5 6">
    <name type="scientific">Globodera pallida</name>
    <name type="common">Potato cyst nematode worm</name>
    <name type="synonym">Heterodera pallida</name>
    <dbReference type="NCBI Taxonomy" id="36090"/>
    <lineage>
        <taxon>Eukaryota</taxon>
        <taxon>Metazoa</taxon>
        <taxon>Ecdysozoa</taxon>
        <taxon>Nematoda</taxon>
        <taxon>Chromadorea</taxon>
        <taxon>Rhabditida</taxon>
        <taxon>Tylenchina</taxon>
        <taxon>Tylenchomorpha</taxon>
        <taxon>Tylenchoidea</taxon>
        <taxon>Heteroderidae</taxon>
        <taxon>Heteroderinae</taxon>
        <taxon>Globodera</taxon>
    </lineage>
</organism>
<evidence type="ECO:0000313" key="6">
    <source>
        <dbReference type="WBParaSite" id="GPLIN_001010200"/>
    </source>
</evidence>
<protein>
    <submittedName>
        <fullName evidence="6">EF-hand domain-containing protein</fullName>
    </submittedName>
</protein>
<dbReference type="PANTHER" id="PTHR22940:SF4">
    <property type="entry name" value="PROTEIN TIMELESS HOMOLOG"/>
    <property type="match status" value="1"/>
</dbReference>
<accession>A0A183CB51</accession>
<dbReference type="InterPro" id="IPR006906">
    <property type="entry name" value="Timeless_N"/>
</dbReference>
<dbReference type="Pfam" id="PF04821">
    <property type="entry name" value="TIMELESS"/>
    <property type="match status" value="1"/>
</dbReference>
<name>A0A183CB51_GLOPA</name>
<evidence type="ECO:0000259" key="4">
    <source>
        <dbReference type="PROSITE" id="PS50222"/>
    </source>
</evidence>
<evidence type="ECO:0000256" key="1">
    <source>
        <dbReference type="ARBA" id="ARBA00004123"/>
    </source>
</evidence>
<dbReference type="Proteomes" id="UP000050741">
    <property type="component" value="Unassembled WGS sequence"/>
</dbReference>
<dbReference type="PROSITE" id="PS50222">
    <property type="entry name" value="EF_HAND_2"/>
    <property type="match status" value="1"/>
</dbReference>
<dbReference type="PANTHER" id="PTHR22940">
    <property type="entry name" value="TIMEOUT/TIMELESS-2"/>
    <property type="match status" value="1"/>
</dbReference>
<dbReference type="GO" id="GO:0006281">
    <property type="term" value="P:DNA repair"/>
    <property type="evidence" value="ECO:0007669"/>
    <property type="project" value="TreeGrafter"/>
</dbReference>
<reference evidence="6" key="3">
    <citation type="submission" date="2016-06" db="UniProtKB">
        <authorList>
            <consortium name="WormBaseParasite"/>
        </authorList>
    </citation>
    <scope>IDENTIFICATION</scope>
</reference>
<evidence type="ECO:0000313" key="5">
    <source>
        <dbReference type="Proteomes" id="UP000050741"/>
    </source>
</evidence>
<dbReference type="GO" id="GO:0031298">
    <property type="term" value="C:replication fork protection complex"/>
    <property type="evidence" value="ECO:0007669"/>
    <property type="project" value="TreeGrafter"/>
</dbReference>
<dbReference type="InterPro" id="IPR002048">
    <property type="entry name" value="EF_hand_dom"/>
</dbReference>
<dbReference type="InterPro" id="IPR044998">
    <property type="entry name" value="Timeless"/>
</dbReference>
<reference evidence="5" key="1">
    <citation type="submission" date="2013-12" db="EMBL/GenBank/DDBJ databases">
        <authorList>
            <person name="Aslett M."/>
        </authorList>
    </citation>
    <scope>NUCLEOTIDE SEQUENCE [LARGE SCALE GENOMIC DNA]</scope>
    <source>
        <strain evidence="5">Lindley</strain>
    </source>
</reference>
<proteinExistence type="predicted"/>
<dbReference type="GO" id="GO:0003677">
    <property type="term" value="F:DNA binding"/>
    <property type="evidence" value="ECO:0007669"/>
    <property type="project" value="TreeGrafter"/>
</dbReference>
<dbReference type="WBParaSite" id="GPLIN_001010200">
    <property type="protein sequence ID" value="GPLIN_001010200"/>
    <property type="gene ID" value="GPLIN_001010200"/>
</dbReference>
<feature type="domain" description="EF-hand" evidence="4">
    <location>
        <begin position="477"/>
        <end position="512"/>
    </location>
</feature>
<dbReference type="AlphaFoldDB" id="A0A183CB51"/>
<comment type="subcellular location">
    <subcellularLocation>
        <location evidence="1">Nucleus</location>
    </subcellularLocation>
</comment>
<evidence type="ECO:0000256" key="3">
    <source>
        <dbReference type="ARBA" id="ARBA00023306"/>
    </source>
</evidence>
<dbReference type="GO" id="GO:0000076">
    <property type="term" value="P:DNA replication checkpoint signaling"/>
    <property type="evidence" value="ECO:0007669"/>
    <property type="project" value="TreeGrafter"/>
</dbReference>
<keyword evidence="5" id="KW-1185">Reference proteome</keyword>
<keyword evidence="3" id="KW-0131">Cell cycle</keyword>
<evidence type="ECO:0000256" key="2">
    <source>
        <dbReference type="ARBA" id="ARBA00023242"/>
    </source>
</evidence>
<keyword evidence="2" id="KW-0539">Nucleus</keyword>
<dbReference type="GO" id="GO:0043111">
    <property type="term" value="P:replication fork arrest"/>
    <property type="evidence" value="ECO:0007669"/>
    <property type="project" value="TreeGrafter"/>
</dbReference>
<reference evidence="5" key="2">
    <citation type="submission" date="2014-05" db="EMBL/GenBank/DDBJ databases">
        <title>The genome and life-stage specific transcriptomes of Globodera pallida elucidate key aspects of plant parasitism by a cyst nematode.</title>
        <authorList>
            <person name="Cotton J.A."/>
            <person name="Lilley C.J."/>
            <person name="Jones L.M."/>
            <person name="Kikuchi T."/>
            <person name="Reid A.J."/>
            <person name="Thorpe P."/>
            <person name="Tsai I.J."/>
            <person name="Beasley H."/>
            <person name="Blok V."/>
            <person name="Cock P.J.A."/>
            <person name="Van den Akker S.E."/>
            <person name="Holroyd N."/>
            <person name="Hunt M."/>
            <person name="Mantelin S."/>
            <person name="Naghra H."/>
            <person name="Pain A."/>
            <person name="Palomares-Rius J.E."/>
            <person name="Zarowiecki M."/>
            <person name="Berriman M."/>
            <person name="Jones J.T."/>
            <person name="Urwin P.E."/>
        </authorList>
    </citation>
    <scope>NUCLEOTIDE SEQUENCE [LARGE SCALE GENOMIC DNA]</scope>
    <source>
        <strain evidence="5">Lindley</strain>
    </source>
</reference>